<feature type="transmembrane region" description="Helical" evidence="1">
    <location>
        <begin position="34"/>
        <end position="54"/>
    </location>
</feature>
<evidence type="ECO:0000313" key="3">
    <source>
        <dbReference type="Proteomes" id="UP001165413"/>
    </source>
</evidence>
<reference evidence="2" key="1">
    <citation type="submission" date="2022-07" db="EMBL/GenBank/DDBJ databases">
        <title>Characterization of the Novel Bacterium Alteromonas immobilis LMIT006 and Alteromonas gregis LMIT007.</title>
        <authorList>
            <person name="Lin X."/>
        </authorList>
    </citation>
    <scope>NUCLEOTIDE SEQUENCE</scope>
    <source>
        <strain evidence="2">LMIT007</strain>
    </source>
</reference>
<dbReference type="Proteomes" id="UP001165413">
    <property type="component" value="Unassembled WGS sequence"/>
</dbReference>
<evidence type="ECO:0000313" key="2">
    <source>
        <dbReference type="EMBL" id="MCP3428923.1"/>
    </source>
</evidence>
<comment type="caution">
    <text evidence="2">The sequence shown here is derived from an EMBL/GenBank/DDBJ whole genome shotgun (WGS) entry which is preliminary data.</text>
</comment>
<keyword evidence="3" id="KW-1185">Reference proteome</keyword>
<keyword evidence="1" id="KW-1133">Transmembrane helix</keyword>
<gene>
    <name evidence="2" type="ORF">NLF92_08190</name>
</gene>
<keyword evidence="1" id="KW-0472">Membrane</keyword>
<proteinExistence type="predicted"/>
<keyword evidence="1" id="KW-0812">Transmembrane</keyword>
<evidence type="ECO:0000256" key="1">
    <source>
        <dbReference type="SAM" id="Phobius"/>
    </source>
</evidence>
<sequence length="58" mass="6893">MIRLLFLIPLVLSTMWILYLKANNYSLKQGKQGFIYILIFSSVIALFYMIMMWLTQAQ</sequence>
<dbReference type="RefSeq" id="WP_254100706.1">
    <property type="nucleotide sequence ID" value="NZ_JANATA010000013.1"/>
</dbReference>
<feature type="transmembrane region" description="Helical" evidence="1">
    <location>
        <begin position="6"/>
        <end position="22"/>
    </location>
</feature>
<accession>A0AA41X3Q4</accession>
<organism evidence="2 3">
    <name type="scientific">Opacimonas viscosa</name>
    <dbReference type="NCBI Taxonomy" id="2961944"/>
    <lineage>
        <taxon>Bacteria</taxon>
        <taxon>Pseudomonadati</taxon>
        <taxon>Pseudomonadota</taxon>
        <taxon>Gammaproteobacteria</taxon>
        <taxon>Alteromonadales</taxon>
        <taxon>Alteromonadaceae</taxon>
        <taxon>Opacimonas</taxon>
    </lineage>
</organism>
<dbReference type="EMBL" id="JANATA010000013">
    <property type="protein sequence ID" value="MCP3428923.1"/>
    <property type="molecule type" value="Genomic_DNA"/>
</dbReference>
<protein>
    <submittedName>
        <fullName evidence="2">Uncharacterized protein</fullName>
    </submittedName>
</protein>
<dbReference type="AlphaFoldDB" id="A0AA41X3Q4"/>
<name>A0AA41X3Q4_9ALTE</name>